<dbReference type="Proteomes" id="UP000006265">
    <property type="component" value="Unassembled WGS sequence"/>
</dbReference>
<dbReference type="PATRIC" id="fig|1122247.3.peg.1415"/>
<reference evidence="1 2" key="1">
    <citation type="journal article" date="2012" name="J. Bacteriol.">
        <title>Genome sequence of Mycobacterium hassiacum DSM 44199, a rare source of heat-stable mycobacterial proteins.</title>
        <authorList>
            <person name="Tiago I."/>
            <person name="Maranha A."/>
            <person name="Mendes V."/>
            <person name="Alarico S."/>
            <person name="Moynihan P.J."/>
            <person name="Clarke A.J."/>
            <person name="Macedo-Ribeiro S."/>
            <person name="Pereira P.J."/>
            <person name="Empadinhas N."/>
        </authorList>
    </citation>
    <scope>NUCLEOTIDE SEQUENCE [LARGE SCALE GENOMIC DNA]</scope>
    <source>
        <strain evidence="2">DSM 44199 / CIP 105218 / JCM 12690 / 3849</strain>
    </source>
</reference>
<gene>
    <name evidence="1" type="ORF">C731_1472</name>
</gene>
<evidence type="ECO:0000313" key="1">
    <source>
        <dbReference type="EMBL" id="EKF24537.1"/>
    </source>
</evidence>
<sequence>MDPHLFPIDDEGYSCLGERVVAPEEEDRVRQGVLACPESALILTED</sequence>
<dbReference type="STRING" id="1122247.GCA_000379865_04397"/>
<dbReference type="Gene3D" id="3.30.70.20">
    <property type="match status" value="1"/>
</dbReference>
<accession>K5BG67</accession>
<protein>
    <recommendedName>
        <fullName evidence="3">4Fe-4S single cluster domain protein</fullName>
    </recommendedName>
</protein>
<keyword evidence="2" id="KW-1185">Reference proteome</keyword>
<evidence type="ECO:0008006" key="3">
    <source>
        <dbReference type="Google" id="ProtNLM"/>
    </source>
</evidence>
<dbReference type="AlphaFoldDB" id="K5BG67"/>
<proteinExistence type="predicted"/>
<name>K5BG67_MYCHD</name>
<organism evidence="1 2">
    <name type="scientific">Mycolicibacterium hassiacum (strain DSM 44199 / CIP 105218 / JCM 12690 / 3849)</name>
    <name type="common">Mycobacterium hassiacum</name>
    <dbReference type="NCBI Taxonomy" id="1122247"/>
    <lineage>
        <taxon>Bacteria</taxon>
        <taxon>Bacillati</taxon>
        <taxon>Actinomycetota</taxon>
        <taxon>Actinomycetes</taxon>
        <taxon>Mycobacteriales</taxon>
        <taxon>Mycobacteriaceae</taxon>
        <taxon>Mycolicibacterium</taxon>
    </lineage>
</organism>
<comment type="caution">
    <text evidence="1">The sequence shown here is derived from an EMBL/GenBank/DDBJ whole genome shotgun (WGS) entry which is preliminary data.</text>
</comment>
<evidence type="ECO:0000313" key="2">
    <source>
        <dbReference type="Proteomes" id="UP000006265"/>
    </source>
</evidence>
<dbReference type="EMBL" id="AMRA01000038">
    <property type="protein sequence ID" value="EKF24537.1"/>
    <property type="molecule type" value="Genomic_DNA"/>
</dbReference>